<dbReference type="Gene3D" id="3.40.50.1820">
    <property type="entry name" value="alpha/beta hydrolase"/>
    <property type="match status" value="1"/>
</dbReference>
<accession>A0A1V6M136</accession>
<comment type="caution">
    <text evidence="3">The sequence shown here is derived from an EMBL/GenBank/DDBJ whole genome shotgun (WGS) entry which is preliminary data.</text>
</comment>
<evidence type="ECO:0000313" key="3">
    <source>
        <dbReference type="EMBL" id="OQD46090.1"/>
    </source>
</evidence>
<feature type="compositionally biased region" description="Pro residues" evidence="1">
    <location>
        <begin position="910"/>
        <end position="926"/>
    </location>
</feature>
<dbReference type="Pfam" id="PF06739">
    <property type="entry name" value="SBBP"/>
    <property type="match status" value="6"/>
</dbReference>
<proteinExistence type="predicted"/>
<feature type="compositionally biased region" description="Polar residues" evidence="1">
    <location>
        <begin position="458"/>
        <end position="468"/>
    </location>
</feature>
<dbReference type="SUPFAM" id="SSF49373">
    <property type="entry name" value="Invasin/intimin cell-adhesion fragments"/>
    <property type="match status" value="1"/>
</dbReference>
<evidence type="ECO:0000313" key="4">
    <source>
        <dbReference type="Proteomes" id="UP000242219"/>
    </source>
</evidence>
<reference evidence="3 4" key="1">
    <citation type="journal article" date="2016" name="Genome Announc.">
        <title>Draft Genome Sequence of the Anaerobic Ammonium-Oxidizing Bacterium 'Candidatus Brocadia sp. 40'.</title>
        <authorList>
            <person name="Ali M."/>
            <person name="Haroon M.F."/>
            <person name="Narita Y."/>
            <person name="Zhang L."/>
            <person name="Rangel Shaw D."/>
            <person name="Okabe S."/>
            <person name="Saikaly P.E."/>
        </authorList>
    </citation>
    <scope>NUCLEOTIDE SEQUENCE [LARGE SCALE GENOMIC DNA]</scope>
    <source>
        <strain evidence="3 4">40</strain>
    </source>
</reference>
<name>A0A1V6M136_9BACT</name>
<dbReference type="InterPro" id="IPR029058">
    <property type="entry name" value="AB_hydrolase_fold"/>
</dbReference>
<dbReference type="Proteomes" id="UP000242219">
    <property type="component" value="Unassembled WGS sequence"/>
</dbReference>
<evidence type="ECO:0000259" key="2">
    <source>
        <dbReference type="Pfam" id="PF25778"/>
    </source>
</evidence>
<dbReference type="InterPro" id="IPR008964">
    <property type="entry name" value="Invasin/intimin_cell_adhesion"/>
</dbReference>
<protein>
    <recommendedName>
        <fullName evidence="2">DUF7948 domain-containing protein</fullName>
    </recommendedName>
</protein>
<dbReference type="InterPro" id="IPR057708">
    <property type="entry name" value="DUF7948"/>
</dbReference>
<sequence>MEGCGMKRASKCFAVPAVLLLSLFWLQGFLAAQEGIGKLSPVPVSQKQEKAEVMQKAQKLRMPFIVNEGQVDEDVAFYSKTFGGTVFVTKSGDIVYSLPMAAHASPLTYYDIDKNETGYTGLTGFFRKEGQCIVHRILCTMYPYCTWNFPVHCSETNPPVHYSESNFPTCHTESNLPLCHTESNSLVCHSERSEESYINNSQFEILNPKSAIQNLSPTSMGDQKLAGVVLREEFIGAKVSGVKGEGESVTKVSYFKGNDPSRWKSNISTYERVNLGEIYEGVELKLKAHGNNVEKLLYVKPGADPNQIKISLSGIQPSGNPPPLSPSVRGTGGCPPLAGAGGGMGARGLWVNEYGQLVAETELGAVKFTKPIAYQEIDGKRVEVDVAYQIENCKIQNAEQGITHPLPLSRGEYKSPLSGEECRNPLLGEECKSPLLGGDSGVGNSECRNLKFVSSQKTRTNNPCSKHTGTGFVHATQPETKNSSTPNSETPQPTYGFKVASYDRTKDLIIDPLLASTFLGGSGVDYGFSLTLDTSGNVYVAGATASTDFPTTSGAYYNACNGSCDVFVSKFDSGLTSLLASTYLGGSGYEAGRSLTLDTSGNVYVAGETASTDFPTTSGAYDTSLNGIDTFVSKLDGGLTSLLASTFLGGSISEGGNSLTLDTSGHVYVTGYTNSTDFPTTSGAYDTSLNGIDTFVSKLDGGLTSLLASTFLGGSISEGGNSLTLDTSGHVYVTGYTNSTDFPTTSGAYDTSLNGIDTFVSKLDGGLTSLLASTYLGGSAYEYGHSLTLDTSGNVYVTGETYSTDFPTTTGAYDTSFNGNNYIEDVFVSKLDGGLTGLLASTYLGGSGSEGVRSPTLDTSGNVYITGYTNSPDFPTTSGAYDTSHNGGGYDVFVSKLDGNLSAFAATTPTPSPTPSPTPTPTPSPTPTLSQSPPFGLTIITHGYQLAGNLTKIPSWVDEMAEAIANRFGGSNTMPIYTMKIIKDGSGQIIAEDPKVTSASDFKSAGGAIIKIDWTDLSCIDTCIETASTTLVGDAIFTKLGTDLSGAWLQVPIHLIGHSRGASVNSRLAYDLGAHGIWVDHFTTLDPQPVTSFGDFKVKAWKNVLFADNNYRRKDTSAPPYGEHVAGTYERKLNGIVKGDGYPCDDSGVFGNGTAHEQVHTYYHGTILGDDACVDHVLVQPEWYEPKYPTRKTGYYFSRIGKGDRYSSDDTGYLPLIHPGDGLHYRLIASNKDNRADLDLSNNYPAWPNATFKPFENEDDYNVHVGEKVDFTYYYQDAGSNLDIMFALDNDTNPFNNSNNNYYKEIGSHPGKTKRGTISAKTKFSWVPTDADIGTHYVQIKATDADGHVRYDYLLNKSLTISQTEIKASPKTLKLKTKKSNDVTVTMTGSKDLPVVGETVTAKILKSGTKHISVSPQSSDTDTNGQAVFTITSTNKTGDAKVRFEAASVGTTVKVRVVK</sequence>
<keyword evidence="4" id="KW-1185">Reference proteome</keyword>
<dbReference type="Gene3D" id="2.60.40.10">
    <property type="entry name" value="Immunoglobulins"/>
    <property type="match status" value="1"/>
</dbReference>
<feature type="domain" description="DUF7948" evidence="2">
    <location>
        <begin position="345"/>
        <end position="395"/>
    </location>
</feature>
<dbReference type="InterPro" id="IPR052918">
    <property type="entry name" value="Motility_Chemotaxis_Reg"/>
</dbReference>
<dbReference type="Pfam" id="PF25778">
    <property type="entry name" value="DUF7948"/>
    <property type="match status" value="2"/>
</dbReference>
<gene>
    <name evidence="3" type="ORF">BIY37_05000</name>
</gene>
<evidence type="ECO:0000256" key="1">
    <source>
        <dbReference type="SAM" id="MobiDB-lite"/>
    </source>
</evidence>
<dbReference type="EMBL" id="MJUW02000058">
    <property type="protein sequence ID" value="OQD46090.1"/>
    <property type="molecule type" value="Genomic_DNA"/>
</dbReference>
<feature type="domain" description="DUF7948" evidence="2">
    <location>
        <begin position="219"/>
        <end position="316"/>
    </location>
</feature>
<feature type="compositionally biased region" description="Polar residues" evidence="1">
    <location>
        <begin position="477"/>
        <end position="493"/>
    </location>
</feature>
<feature type="region of interest" description="Disordered" evidence="1">
    <location>
        <begin position="458"/>
        <end position="494"/>
    </location>
</feature>
<feature type="region of interest" description="Disordered" evidence="1">
    <location>
        <begin position="904"/>
        <end position="932"/>
    </location>
</feature>
<dbReference type="PANTHER" id="PTHR35580">
    <property type="entry name" value="CELL SURFACE GLYCOPROTEIN (S-LAYER PROTEIN)-LIKE PROTEIN"/>
    <property type="match status" value="1"/>
</dbReference>
<dbReference type="InterPro" id="IPR013783">
    <property type="entry name" value="Ig-like_fold"/>
</dbReference>
<dbReference type="InterPro" id="IPR010620">
    <property type="entry name" value="SBBP_repeat"/>
</dbReference>
<dbReference type="PANTHER" id="PTHR35580:SF1">
    <property type="entry name" value="PHYTASE-LIKE DOMAIN-CONTAINING PROTEIN"/>
    <property type="match status" value="1"/>
</dbReference>
<organism evidence="3 4">
    <name type="scientific">Candidatus Brocadia sapporoensis</name>
    <dbReference type="NCBI Taxonomy" id="392547"/>
    <lineage>
        <taxon>Bacteria</taxon>
        <taxon>Pseudomonadati</taxon>
        <taxon>Planctomycetota</taxon>
        <taxon>Candidatus Brocadiia</taxon>
        <taxon>Candidatus Brocadiales</taxon>
        <taxon>Candidatus Brocadiaceae</taxon>
        <taxon>Candidatus Brocadia</taxon>
    </lineage>
</organism>